<organism evidence="13 15">
    <name type="scientific">Zosterops borbonicus</name>
    <dbReference type="NCBI Taxonomy" id="364589"/>
    <lineage>
        <taxon>Eukaryota</taxon>
        <taxon>Metazoa</taxon>
        <taxon>Chordata</taxon>
        <taxon>Craniata</taxon>
        <taxon>Vertebrata</taxon>
        <taxon>Euteleostomi</taxon>
        <taxon>Archelosauria</taxon>
        <taxon>Archosauria</taxon>
        <taxon>Dinosauria</taxon>
        <taxon>Saurischia</taxon>
        <taxon>Theropoda</taxon>
        <taxon>Coelurosauria</taxon>
        <taxon>Aves</taxon>
        <taxon>Neognathae</taxon>
        <taxon>Neoaves</taxon>
        <taxon>Telluraves</taxon>
        <taxon>Australaves</taxon>
        <taxon>Passeriformes</taxon>
        <taxon>Sylvioidea</taxon>
        <taxon>Zosteropidae</taxon>
        <taxon>Zosterops</taxon>
    </lineage>
</organism>
<evidence type="ECO:0000256" key="2">
    <source>
        <dbReference type="ARBA" id="ARBA00004123"/>
    </source>
</evidence>
<feature type="domain" description="U1-type" evidence="12">
    <location>
        <begin position="77"/>
        <end position="111"/>
    </location>
</feature>
<feature type="coiled-coil region" evidence="10">
    <location>
        <begin position="115"/>
        <end position="152"/>
    </location>
</feature>
<dbReference type="GO" id="GO:0046540">
    <property type="term" value="C:U4/U6 x U5 tri-snRNP complex"/>
    <property type="evidence" value="ECO:0007669"/>
    <property type="project" value="TreeGrafter"/>
</dbReference>
<evidence type="ECO:0000256" key="1">
    <source>
        <dbReference type="ARBA" id="ARBA00002609"/>
    </source>
</evidence>
<dbReference type="AlphaFoldDB" id="A0A8K1GER0"/>
<evidence type="ECO:0000313" key="15">
    <source>
        <dbReference type="Proteomes" id="UP000796761"/>
    </source>
</evidence>
<dbReference type="GO" id="GO:0005681">
    <property type="term" value="C:spliceosomal complex"/>
    <property type="evidence" value="ECO:0007669"/>
    <property type="project" value="InterPro"/>
</dbReference>
<keyword evidence="3" id="KW-0479">Metal-binding</keyword>
<keyword evidence="15" id="KW-1185">Reference proteome</keyword>
<keyword evidence="5" id="KW-0862">Zinc</keyword>
<feature type="region of interest" description="Disordered" evidence="11">
    <location>
        <begin position="27"/>
        <end position="49"/>
    </location>
</feature>
<dbReference type="SUPFAM" id="SSF57667">
    <property type="entry name" value="beta-beta-alpha zinc fingers"/>
    <property type="match status" value="1"/>
</dbReference>
<name>A0A8K1GER0_9PASS</name>
<keyword evidence="7" id="KW-0539">Nucleus</keyword>
<evidence type="ECO:0000256" key="6">
    <source>
        <dbReference type="ARBA" id="ARBA00023125"/>
    </source>
</evidence>
<keyword evidence="6" id="KW-0238">DNA-binding</keyword>
<dbReference type="PANTHER" id="PTHR45986">
    <property type="entry name" value="ZINC FINGER MATRIN-TYPE PROTEIN 2"/>
    <property type="match status" value="1"/>
</dbReference>
<dbReference type="SMART" id="SM00451">
    <property type="entry name" value="ZnF_U1"/>
    <property type="match status" value="1"/>
</dbReference>
<evidence type="ECO:0000313" key="14">
    <source>
        <dbReference type="EMBL" id="TRZ17083.1"/>
    </source>
</evidence>
<dbReference type="EMBL" id="SWJQ01000285">
    <property type="protein sequence ID" value="TRZ17082.1"/>
    <property type="molecule type" value="Genomic_DNA"/>
</dbReference>
<evidence type="ECO:0000256" key="4">
    <source>
        <dbReference type="ARBA" id="ARBA00022771"/>
    </source>
</evidence>
<reference evidence="13" key="1">
    <citation type="submission" date="2019-04" db="EMBL/GenBank/DDBJ databases">
        <title>Genome assembly of Zosterops borbonicus 15179.</title>
        <authorList>
            <person name="Leroy T."/>
            <person name="Anselmetti Y."/>
            <person name="Tilak M.-K."/>
            <person name="Nabholz B."/>
        </authorList>
    </citation>
    <scope>NUCLEOTIDE SEQUENCE</scope>
    <source>
        <strain evidence="13">HGM_15179</strain>
        <tissue evidence="13">Muscle</tissue>
    </source>
</reference>
<dbReference type="OrthoDB" id="30343at2759"/>
<evidence type="ECO:0000256" key="8">
    <source>
        <dbReference type="ARBA" id="ARBA00063310"/>
    </source>
</evidence>
<comment type="subcellular location">
    <subcellularLocation>
        <location evidence="2">Nucleus</location>
    </subcellularLocation>
</comment>
<evidence type="ECO:0000313" key="13">
    <source>
        <dbReference type="EMBL" id="TRZ17082.1"/>
    </source>
</evidence>
<dbReference type="InterPro" id="IPR040107">
    <property type="entry name" value="Snu23"/>
</dbReference>
<dbReference type="Gene3D" id="3.30.160.60">
    <property type="entry name" value="Classic Zinc Finger"/>
    <property type="match status" value="1"/>
</dbReference>
<dbReference type="Pfam" id="PF12874">
    <property type="entry name" value="zf-met"/>
    <property type="match status" value="1"/>
</dbReference>
<comment type="caution">
    <text evidence="13">The sequence shown here is derived from an EMBL/GenBank/DDBJ whole genome shotgun (WGS) entry which is preliminary data.</text>
</comment>
<dbReference type="EMBL" id="SWJQ01000285">
    <property type="protein sequence ID" value="TRZ17083.1"/>
    <property type="molecule type" value="Genomic_DNA"/>
</dbReference>
<comment type="subunit">
    <text evidence="8">Component of the spliceosome B complex.</text>
</comment>
<dbReference type="InterPro" id="IPR013087">
    <property type="entry name" value="Znf_C2H2_type"/>
</dbReference>
<evidence type="ECO:0000259" key="12">
    <source>
        <dbReference type="SMART" id="SM00451"/>
    </source>
</evidence>
<dbReference type="FunFam" id="3.30.160.60:FF:000282">
    <property type="entry name" value="Zinc finger, matrin-type 2"/>
    <property type="match status" value="1"/>
</dbReference>
<keyword evidence="4" id="KW-0863">Zinc-finger</keyword>
<accession>A0A8K1GER0</accession>
<gene>
    <name evidence="13" type="ORF">HGM15179_009981</name>
    <name evidence="14" type="ORF">HGM15179_009982</name>
</gene>
<proteinExistence type="predicted"/>
<evidence type="ECO:0000256" key="3">
    <source>
        <dbReference type="ARBA" id="ARBA00022723"/>
    </source>
</evidence>
<evidence type="ECO:0000256" key="9">
    <source>
        <dbReference type="ARBA" id="ARBA00067762"/>
    </source>
</evidence>
<dbReference type="PANTHER" id="PTHR45986:SF1">
    <property type="entry name" value="ZINC FINGER MATRIN-TYPE PROTEIN 2"/>
    <property type="match status" value="1"/>
</dbReference>
<protein>
    <recommendedName>
        <fullName evidence="9">Zinc finger matrin-type protein 2</fullName>
    </recommendedName>
</protein>
<dbReference type="GO" id="GO:0000398">
    <property type="term" value="P:mRNA splicing, via spliceosome"/>
    <property type="evidence" value="ECO:0007669"/>
    <property type="project" value="InterPro"/>
</dbReference>
<evidence type="ECO:0000256" key="7">
    <source>
        <dbReference type="ARBA" id="ARBA00023242"/>
    </source>
</evidence>
<dbReference type="GO" id="GO:0003677">
    <property type="term" value="F:DNA binding"/>
    <property type="evidence" value="ECO:0007669"/>
    <property type="project" value="UniProtKB-KW"/>
</dbReference>
<dbReference type="GO" id="GO:0008270">
    <property type="term" value="F:zinc ion binding"/>
    <property type="evidence" value="ECO:0007669"/>
    <property type="project" value="UniProtKB-KW"/>
</dbReference>
<dbReference type="InterPro" id="IPR036236">
    <property type="entry name" value="Znf_C2H2_sf"/>
</dbReference>
<comment type="function">
    <text evidence="1">Involved in pre-mRNA splicing as a component of the spliceosome.</text>
</comment>
<sequence>MASGNETKNLDFCQKWDKDEYEELAEKQLTEEREKKDGKPAQPAKRELLQHQDYKVDLESKLGKTTVITKTTPQSEMGEYYCNICDCVVKDYINFLDHINGKKHQRKLGMSMWVEHSMLDQLKKHSEENKKMEEKQKEYDFDEKTKDLCEEEEKAKAYKKKLREKRAEDDLAFEENDEMAAVMGFSGFGSIKKNH</sequence>
<evidence type="ECO:0000256" key="10">
    <source>
        <dbReference type="SAM" id="Coils"/>
    </source>
</evidence>
<dbReference type="InterPro" id="IPR003604">
    <property type="entry name" value="Matrin/U1-like-C_Znf_C2H2"/>
</dbReference>
<evidence type="ECO:0000256" key="5">
    <source>
        <dbReference type="ARBA" id="ARBA00022833"/>
    </source>
</evidence>
<dbReference type="Proteomes" id="UP000796761">
    <property type="component" value="Unassembled WGS sequence"/>
</dbReference>
<keyword evidence="10" id="KW-0175">Coiled coil</keyword>
<evidence type="ECO:0000256" key="11">
    <source>
        <dbReference type="SAM" id="MobiDB-lite"/>
    </source>
</evidence>